<reference evidence="2 3" key="1">
    <citation type="journal article" date="2022" name="G3 (Bethesda)">
        <title>Enemy or ally: a genomic approach to elucidate the lifestyle of Phyllosticta citrichinaensis.</title>
        <authorList>
            <person name="Buijs V.A."/>
            <person name="Groenewald J.Z."/>
            <person name="Haridas S."/>
            <person name="LaButti K.M."/>
            <person name="Lipzen A."/>
            <person name="Martin F.M."/>
            <person name="Barry K."/>
            <person name="Grigoriev I.V."/>
            <person name="Crous P.W."/>
            <person name="Seidl M.F."/>
        </authorList>
    </citation>
    <scope>NUCLEOTIDE SEQUENCE [LARGE SCALE GENOMIC DNA]</scope>
    <source>
        <strain evidence="2 3">CBS 129764</strain>
    </source>
</reference>
<feature type="compositionally biased region" description="Low complexity" evidence="1">
    <location>
        <begin position="87"/>
        <end position="97"/>
    </location>
</feature>
<evidence type="ECO:0000313" key="2">
    <source>
        <dbReference type="EMBL" id="KAK8169986.1"/>
    </source>
</evidence>
<dbReference type="Proteomes" id="UP001456524">
    <property type="component" value="Unassembled WGS sequence"/>
</dbReference>
<feature type="compositionally biased region" description="Low complexity" evidence="1">
    <location>
        <begin position="244"/>
        <end position="253"/>
    </location>
</feature>
<protein>
    <submittedName>
        <fullName evidence="2">Uncharacterized protein</fullName>
    </submittedName>
</protein>
<organism evidence="2 3">
    <name type="scientific">Phyllosticta citrichinensis</name>
    <dbReference type="NCBI Taxonomy" id="1130410"/>
    <lineage>
        <taxon>Eukaryota</taxon>
        <taxon>Fungi</taxon>
        <taxon>Dikarya</taxon>
        <taxon>Ascomycota</taxon>
        <taxon>Pezizomycotina</taxon>
        <taxon>Dothideomycetes</taxon>
        <taxon>Dothideomycetes incertae sedis</taxon>
        <taxon>Botryosphaeriales</taxon>
        <taxon>Phyllostictaceae</taxon>
        <taxon>Phyllosticta</taxon>
    </lineage>
</organism>
<evidence type="ECO:0000256" key="1">
    <source>
        <dbReference type="SAM" id="MobiDB-lite"/>
    </source>
</evidence>
<feature type="region of interest" description="Disordered" evidence="1">
    <location>
        <begin position="22"/>
        <end position="123"/>
    </location>
</feature>
<dbReference type="EMBL" id="JBBWUH010000004">
    <property type="protein sequence ID" value="KAK8169986.1"/>
    <property type="molecule type" value="Genomic_DNA"/>
</dbReference>
<keyword evidence="3" id="KW-1185">Reference proteome</keyword>
<accession>A0ABR1XX81</accession>
<name>A0ABR1XX81_9PEZI</name>
<feature type="region of interest" description="Disordered" evidence="1">
    <location>
        <begin position="290"/>
        <end position="376"/>
    </location>
</feature>
<sequence>MAPLRSQLRHQLTISHDAYHATAATAAKQPPLPGDGGRQCRRERRSPGHLRQSPPVCHARGLEGEPQPPFVPCPRPQAAGASQESHGLGQAAGQQLQRRLRQAPVPRRQGGPQEAAVRVGGRPEGVFREGHAVEGGVAFCDGEEAAEAEARQAIGPKVLQNLVGDDAGGHLECRHRGQEAGGFRTRTRRRLAVCLFPAWHRRHVLRLARAYCKVRPRLRQVPQVDRQSARTEPGGRTARHTRSPGGRQQPVQPHQHHHKGPVESCYEHGQVQEVGDQEVLRQCRQMLRGDLEEGGEGTAEEGQGTVDEEQGQGSEQPCRPWSRHEREGRRRGETRRGRSCLPGAASRRLSARPRRTCTARIGLKTAAAKQSEERVE</sequence>
<feature type="compositionally biased region" description="Basic and acidic residues" evidence="1">
    <location>
        <begin position="322"/>
        <end position="336"/>
    </location>
</feature>
<feature type="compositionally biased region" description="Basic residues" evidence="1">
    <location>
        <begin position="39"/>
        <end position="48"/>
    </location>
</feature>
<feature type="region of interest" description="Disordered" evidence="1">
    <location>
        <begin position="220"/>
        <end position="262"/>
    </location>
</feature>
<evidence type="ECO:0000313" key="3">
    <source>
        <dbReference type="Proteomes" id="UP001456524"/>
    </source>
</evidence>
<feature type="compositionally biased region" description="Pro residues" evidence="1">
    <location>
        <begin position="66"/>
        <end position="75"/>
    </location>
</feature>
<comment type="caution">
    <text evidence="2">The sequence shown here is derived from an EMBL/GenBank/DDBJ whole genome shotgun (WGS) entry which is preliminary data.</text>
</comment>
<gene>
    <name evidence="2" type="ORF">IWX90DRAFT_195023</name>
</gene>
<proteinExistence type="predicted"/>